<dbReference type="RefSeq" id="WP_200778203.1">
    <property type="nucleotide sequence ID" value="NZ_FQTY01000011.1"/>
</dbReference>
<proteinExistence type="predicted"/>
<reference evidence="3" key="1">
    <citation type="submission" date="2016-11" db="EMBL/GenBank/DDBJ databases">
        <authorList>
            <person name="Varghese N."/>
            <person name="Submissions S."/>
        </authorList>
    </citation>
    <scope>NUCLEOTIDE SEQUENCE [LARGE SCALE GENOMIC DNA]</scope>
    <source>
        <strain evidence="3">DSM 18095</strain>
    </source>
</reference>
<name>A0A1M4XIQ3_9FIRM</name>
<organism evidence="2 3">
    <name type="scientific">Tissierella praeacuta DSM 18095</name>
    <dbReference type="NCBI Taxonomy" id="1123404"/>
    <lineage>
        <taxon>Bacteria</taxon>
        <taxon>Bacillati</taxon>
        <taxon>Bacillota</taxon>
        <taxon>Tissierellia</taxon>
        <taxon>Tissierellales</taxon>
        <taxon>Tissierellaceae</taxon>
        <taxon>Tissierella</taxon>
    </lineage>
</organism>
<dbReference type="Proteomes" id="UP000184114">
    <property type="component" value="Unassembled WGS sequence"/>
</dbReference>
<evidence type="ECO:0000256" key="1">
    <source>
        <dbReference type="SAM" id="SignalP"/>
    </source>
</evidence>
<accession>A0A1M4XIQ3</accession>
<feature type="signal peptide" evidence="1">
    <location>
        <begin position="1"/>
        <end position="26"/>
    </location>
</feature>
<keyword evidence="3" id="KW-1185">Reference proteome</keyword>
<keyword evidence="1" id="KW-0732">Signal</keyword>
<dbReference type="SUPFAM" id="SSF54001">
    <property type="entry name" value="Cysteine proteinases"/>
    <property type="match status" value="1"/>
</dbReference>
<dbReference type="InterPro" id="IPR038765">
    <property type="entry name" value="Papain-like_cys_pep_sf"/>
</dbReference>
<dbReference type="GeneID" id="90995368"/>
<dbReference type="Gene3D" id="3.90.1720.10">
    <property type="entry name" value="endopeptidase domain like (from Nostoc punctiforme)"/>
    <property type="match status" value="1"/>
</dbReference>
<dbReference type="STRING" id="1123404.SAMN02745784_02271"/>
<dbReference type="AlphaFoldDB" id="A0A1M4XIQ3"/>
<gene>
    <name evidence="2" type="ORF">SAMN02745784_02271</name>
</gene>
<feature type="chain" id="PRO_5013245712" evidence="1">
    <location>
        <begin position="27"/>
        <end position="213"/>
    </location>
</feature>
<evidence type="ECO:0000313" key="3">
    <source>
        <dbReference type="Proteomes" id="UP000184114"/>
    </source>
</evidence>
<sequence>MIKEFMKKLTVIVLALILVLPNISLAAGQEDYLSAEEVFTQEELEILEKEVEKKDLEFDKGDEGSITLQSIGIYPRRKGVILVTKDKFKGIIPTGHAAIVYSYGTVVESLSGGVTTGANDWNQTRKTCYGATVKGTTTAQDEAAANWCYRKLGLPYNWNYLNPYTRDKFYCSQLVYAAFLDNYRINLDTSDFGVAVHPMELVNSSNTSKIYEK</sequence>
<dbReference type="InterPro" id="IPR024453">
    <property type="entry name" value="Peptidase_C92"/>
</dbReference>
<dbReference type="EMBL" id="FQTY01000011">
    <property type="protein sequence ID" value="SHE93193.1"/>
    <property type="molecule type" value="Genomic_DNA"/>
</dbReference>
<protein>
    <submittedName>
        <fullName evidence="2">Permuted papain-like amidase enzyme, YaeF/YiiX, C92 family</fullName>
    </submittedName>
</protein>
<dbReference type="Pfam" id="PF05708">
    <property type="entry name" value="Peptidase_C92"/>
    <property type="match status" value="1"/>
</dbReference>
<evidence type="ECO:0000313" key="2">
    <source>
        <dbReference type="EMBL" id="SHE93193.1"/>
    </source>
</evidence>